<evidence type="ECO:0000256" key="4">
    <source>
        <dbReference type="RuleBase" id="RU003939"/>
    </source>
</evidence>
<evidence type="ECO:0000256" key="3">
    <source>
        <dbReference type="ARBA" id="ARBA00023125"/>
    </source>
</evidence>
<accession>A0A318PHL7</accession>
<dbReference type="OrthoDB" id="9799835at2"/>
<dbReference type="SUPFAM" id="SSF47729">
    <property type="entry name" value="IHF-like DNA-binding proteins"/>
    <property type="match status" value="1"/>
</dbReference>
<dbReference type="GO" id="GO:0005829">
    <property type="term" value="C:cytosol"/>
    <property type="evidence" value="ECO:0007669"/>
    <property type="project" value="TreeGrafter"/>
</dbReference>
<comment type="caution">
    <text evidence="6">The sequence shown here is derived from an EMBL/GenBank/DDBJ whole genome shotgun (WGS) entry which is preliminary data.</text>
</comment>
<evidence type="ECO:0000256" key="5">
    <source>
        <dbReference type="SAM" id="MobiDB-lite"/>
    </source>
</evidence>
<dbReference type="InterPro" id="IPR010992">
    <property type="entry name" value="IHF-like_DNA-bd_dom_sf"/>
</dbReference>
<evidence type="ECO:0000313" key="6">
    <source>
        <dbReference type="EMBL" id="PYD55658.1"/>
    </source>
</evidence>
<evidence type="ECO:0000256" key="2">
    <source>
        <dbReference type="ARBA" id="ARBA00023067"/>
    </source>
</evidence>
<dbReference type="AlphaFoldDB" id="A0A318PHL7"/>
<reference evidence="6 7" key="1">
    <citation type="submission" date="2017-07" db="EMBL/GenBank/DDBJ databases">
        <title>A draft genome sequence of Komagataeibacter xylinus LMG 1515.</title>
        <authorList>
            <person name="Skraban J."/>
            <person name="Cleenwerck I."/>
            <person name="Vandamme P."/>
            <person name="Trcek J."/>
        </authorList>
    </citation>
    <scope>NUCLEOTIDE SEQUENCE [LARGE SCALE GENOMIC DNA]</scope>
    <source>
        <strain evidence="6 7">LMG 1515</strain>
    </source>
</reference>
<feature type="compositionally biased region" description="Polar residues" evidence="5">
    <location>
        <begin position="103"/>
        <end position="113"/>
    </location>
</feature>
<dbReference type="PRINTS" id="PR01727">
    <property type="entry name" value="DNABINDINGHU"/>
</dbReference>
<dbReference type="STRING" id="1220579.GCA_001571345_02037"/>
<evidence type="ECO:0000313" key="7">
    <source>
        <dbReference type="Proteomes" id="UP000248257"/>
    </source>
</evidence>
<feature type="region of interest" description="Disordered" evidence="5">
    <location>
        <begin position="84"/>
        <end position="137"/>
    </location>
</feature>
<comment type="similarity">
    <text evidence="1 4">Belongs to the bacterial histone-like protein family.</text>
</comment>
<dbReference type="Gene3D" id="4.10.520.10">
    <property type="entry name" value="IHF-like DNA-binding proteins"/>
    <property type="match status" value="1"/>
</dbReference>
<dbReference type="Pfam" id="PF00216">
    <property type="entry name" value="Bac_DNA_binding"/>
    <property type="match status" value="1"/>
</dbReference>
<dbReference type="GO" id="GO:0003677">
    <property type="term" value="F:DNA binding"/>
    <property type="evidence" value="ECO:0007669"/>
    <property type="project" value="UniProtKB-KW"/>
</dbReference>
<dbReference type="InterPro" id="IPR000119">
    <property type="entry name" value="Hist_DNA-bd"/>
</dbReference>
<dbReference type="SMART" id="SM00411">
    <property type="entry name" value="BHL"/>
    <property type="match status" value="1"/>
</dbReference>
<evidence type="ECO:0008006" key="8">
    <source>
        <dbReference type="Google" id="ProtNLM"/>
    </source>
</evidence>
<gene>
    <name evidence="6" type="ORF">CFR75_15290</name>
</gene>
<keyword evidence="3" id="KW-0238">DNA-binding</keyword>
<evidence type="ECO:0000256" key="1">
    <source>
        <dbReference type="ARBA" id="ARBA00010529"/>
    </source>
</evidence>
<keyword evidence="7" id="KW-1185">Reference proteome</keyword>
<keyword evidence="2" id="KW-0226">DNA condensation</keyword>
<dbReference type="Proteomes" id="UP000248257">
    <property type="component" value="Unassembled WGS sequence"/>
</dbReference>
<feature type="compositionally biased region" description="Low complexity" evidence="5">
    <location>
        <begin position="115"/>
        <end position="128"/>
    </location>
</feature>
<dbReference type="EMBL" id="NKUC01000058">
    <property type="protein sequence ID" value="PYD55658.1"/>
    <property type="molecule type" value="Genomic_DNA"/>
</dbReference>
<organism evidence="6 7">
    <name type="scientific">Komagataeibacter xylinus</name>
    <name type="common">Gluconacetobacter xylinus</name>
    <dbReference type="NCBI Taxonomy" id="28448"/>
    <lineage>
        <taxon>Bacteria</taxon>
        <taxon>Pseudomonadati</taxon>
        <taxon>Pseudomonadota</taxon>
        <taxon>Alphaproteobacteria</taxon>
        <taxon>Acetobacterales</taxon>
        <taxon>Acetobacteraceae</taxon>
        <taxon>Komagataeibacter</taxon>
    </lineage>
</organism>
<dbReference type="PANTHER" id="PTHR33175:SF3">
    <property type="entry name" value="DNA-BINDING PROTEIN HU-BETA"/>
    <property type="match status" value="1"/>
</dbReference>
<sequence length="137" mass="14181">MSKAFIAAVLQDSMGSTGVAAGKAAEDLIEALVSELEKTGSFTLPGFGTFRVKDTPARSALNPRTLETVQVEAGRTVRFKASPVLKARVAPPKPATRTKKASTRASVRTSTKSPAKGAAAADTAAAPAKKTRARRTA</sequence>
<proteinExistence type="inferred from homology"/>
<dbReference type="GO" id="GO:0030527">
    <property type="term" value="F:structural constituent of chromatin"/>
    <property type="evidence" value="ECO:0007669"/>
    <property type="project" value="InterPro"/>
</dbReference>
<dbReference type="PANTHER" id="PTHR33175">
    <property type="entry name" value="DNA-BINDING PROTEIN HU"/>
    <property type="match status" value="1"/>
</dbReference>
<protein>
    <recommendedName>
        <fullName evidence="8">HU family DNA-binding protein</fullName>
    </recommendedName>
</protein>
<name>A0A318PHL7_KOMXY</name>
<dbReference type="GO" id="GO:0030261">
    <property type="term" value="P:chromosome condensation"/>
    <property type="evidence" value="ECO:0007669"/>
    <property type="project" value="UniProtKB-KW"/>
</dbReference>